<feature type="domain" description="Plastocyanin-like" evidence="7">
    <location>
        <begin position="200"/>
        <end position="312"/>
    </location>
</feature>
<feature type="transmembrane region" description="Helical" evidence="5">
    <location>
        <begin position="61"/>
        <end position="77"/>
    </location>
</feature>
<evidence type="ECO:0000256" key="1">
    <source>
        <dbReference type="ARBA" id="ARBA00022723"/>
    </source>
</evidence>
<keyword evidence="5" id="KW-0812">Transmembrane</keyword>
<evidence type="ECO:0000313" key="8">
    <source>
        <dbReference type="EMBL" id="GIE24489.1"/>
    </source>
</evidence>
<evidence type="ECO:0000256" key="4">
    <source>
        <dbReference type="SAM" id="MobiDB-lite"/>
    </source>
</evidence>
<evidence type="ECO:0008006" key="10">
    <source>
        <dbReference type="Google" id="ProtNLM"/>
    </source>
</evidence>
<keyword evidence="5" id="KW-1133">Transmembrane helix</keyword>
<evidence type="ECO:0000313" key="9">
    <source>
        <dbReference type="Proteomes" id="UP000603200"/>
    </source>
</evidence>
<dbReference type="InterPro" id="IPR008972">
    <property type="entry name" value="Cupredoxin"/>
</dbReference>
<evidence type="ECO:0000256" key="3">
    <source>
        <dbReference type="ARBA" id="ARBA00023008"/>
    </source>
</evidence>
<feature type="domain" description="Plastocyanin-like" evidence="6">
    <location>
        <begin position="484"/>
        <end position="585"/>
    </location>
</feature>
<dbReference type="InterPro" id="IPR002355">
    <property type="entry name" value="Cu_oxidase_Cu_BS"/>
</dbReference>
<feature type="transmembrane region" description="Helical" evidence="5">
    <location>
        <begin position="109"/>
        <end position="129"/>
    </location>
</feature>
<feature type="transmembrane region" description="Helical" evidence="5">
    <location>
        <begin position="141"/>
        <end position="160"/>
    </location>
</feature>
<reference evidence="8 9" key="1">
    <citation type="submission" date="2021-01" db="EMBL/GenBank/DDBJ databases">
        <title>Whole genome shotgun sequence of Actinoplanes humidus NBRC 14915.</title>
        <authorList>
            <person name="Komaki H."/>
            <person name="Tamura T."/>
        </authorList>
    </citation>
    <scope>NUCLEOTIDE SEQUENCE [LARGE SCALE GENOMIC DNA]</scope>
    <source>
        <strain evidence="8 9">NBRC 14915</strain>
    </source>
</reference>
<keyword evidence="5" id="KW-0472">Membrane</keyword>
<dbReference type="PANTHER" id="PTHR11709:SF394">
    <property type="entry name" value="FI03373P-RELATED"/>
    <property type="match status" value="1"/>
</dbReference>
<gene>
    <name evidence="8" type="ORF">Ahu01nite_075910</name>
</gene>
<dbReference type="InterPro" id="IPR011706">
    <property type="entry name" value="Cu-oxidase_C"/>
</dbReference>
<dbReference type="RefSeq" id="WP_203841502.1">
    <property type="nucleotide sequence ID" value="NZ_BAAATV010000019.1"/>
</dbReference>
<dbReference type="SUPFAM" id="SSF49503">
    <property type="entry name" value="Cupredoxins"/>
    <property type="match status" value="3"/>
</dbReference>
<evidence type="ECO:0000256" key="5">
    <source>
        <dbReference type="SAM" id="Phobius"/>
    </source>
</evidence>
<comment type="caution">
    <text evidence="8">The sequence shown here is derived from an EMBL/GenBank/DDBJ whole genome shotgun (WGS) entry which is preliminary data.</text>
</comment>
<organism evidence="8 9">
    <name type="scientific">Winogradskya humida</name>
    <dbReference type="NCBI Taxonomy" id="113566"/>
    <lineage>
        <taxon>Bacteria</taxon>
        <taxon>Bacillati</taxon>
        <taxon>Actinomycetota</taxon>
        <taxon>Actinomycetes</taxon>
        <taxon>Micromonosporales</taxon>
        <taxon>Micromonosporaceae</taxon>
        <taxon>Winogradskya</taxon>
    </lineage>
</organism>
<dbReference type="InterPro" id="IPR011707">
    <property type="entry name" value="Cu-oxidase-like_N"/>
</dbReference>
<accession>A0ABQ4A1B1</accession>
<dbReference type="PROSITE" id="PS00080">
    <property type="entry name" value="MULTICOPPER_OXIDASE2"/>
    <property type="match status" value="1"/>
</dbReference>
<dbReference type="Pfam" id="PF07731">
    <property type="entry name" value="Cu-oxidase_2"/>
    <property type="match status" value="1"/>
</dbReference>
<name>A0ABQ4A1B1_9ACTN</name>
<keyword evidence="9" id="KW-1185">Reference proteome</keyword>
<feature type="transmembrane region" description="Helical" evidence="5">
    <location>
        <begin position="32"/>
        <end position="55"/>
    </location>
</feature>
<feature type="transmembrane region" description="Helical" evidence="5">
    <location>
        <begin position="6"/>
        <end position="25"/>
    </location>
</feature>
<dbReference type="Gene3D" id="2.60.40.420">
    <property type="entry name" value="Cupredoxins - blue copper proteins"/>
    <property type="match status" value="3"/>
</dbReference>
<evidence type="ECO:0000259" key="6">
    <source>
        <dbReference type="Pfam" id="PF07731"/>
    </source>
</evidence>
<dbReference type="InterPro" id="IPR045087">
    <property type="entry name" value="Cu-oxidase_fam"/>
</dbReference>
<dbReference type="Proteomes" id="UP000603200">
    <property type="component" value="Unassembled WGS sequence"/>
</dbReference>
<dbReference type="PANTHER" id="PTHR11709">
    <property type="entry name" value="MULTI-COPPER OXIDASE"/>
    <property type="match status" value="1"/>
</dbReference>
<sequence>MFGTLILVDAVLAVLVLLAAPVAGVRRSARWLYLLAALVAARLAVAGVLATGGWILADSRLIAQVPLAVLPVAWAVWRPGRAAVHVAVAGALLSVWWLLVPFAPGDTTVVLAGSLASLGLVAGVSLGVTRWRTGGTRVARMPWLAAVALLVPAVTLGVAARANAAAESHDHSAPAPLSVDQLTGPRDQTPGVRVTLTAARGTVRLTSGRTVEALTFNGMSPGPEVRAVLGQLVEVTLVNTDVAEGVTLHWHGVDVPNAEDGVPGVTQDAVLPGQRHVYRFVPTRAGTFWYHTHQDGALNVQKGLFGALIVDGATAFDGYERTVFTHSWSEGLPAFDRADTPGRAAVTDREVLLRLINSSERPQRVRVDGVAFRVAALDGNTIDGGGAVGSGTALLIAAGGRYDVTFTMPSSPVTVALDGNPEVSLTLSPDGSAGPVAPRGGELFDRLGYGTGLAPANGVYQREYDLRLDDGFGFSQGRFSYVTSLINGRLYPAVPSLTVTRGDRVKVRIANRGMSDHPFHLHGHRVRVLSRNGDPVTGSPWWTDTLNVGSGEVYELAFVADNPGIWMDHCHNFRHGANGMILHVAYTGVSTPYSSEDAPE</sequence>
<evidence type="ECO:0000259" key="7">
    <source>
        <dbReference type="Pfam" id="PF07732"/>
    </source>
</evidence>
<dbReference type="CDD" id="cd04202">
    <property type="entry name" value="CuRO_D2_2dMcoN_like"/>
    <property type="match status" value="1"/>
</dbReference>
<keyword evidence="3" id="KW-0186">Copper</keyword>
<proteinExistence type="predicted"/>
<feature type="transmembrane region" description="Helical" evidence="5">
    <location>
        <begin position="84"/>
        <end position="103"/>
    </location>
</feature>
<dbReference type="EMBL" id="BOMN01000111">
    <property type="protein sequence ID" value="GIE24489.1"/>
    <property type="molecule type" value="Genomic_DNA"/>
</dbReference>
<dbReference type="Pfam" id="PF07732">
    <property type="entry name" value="Cu-oxidase_3"/>
    <property type="match status" value="1"/>
</dbReference>
<keyword evidence="2" id="KW-0560">Oxidoreductase</keyword>
<evidence type="ECO:0000256" key="2">
    <source>
        <dbReference type="ARBA" id="ARBA00023002"/>
    </source>
</evidence>
<feature type="region of interest" description="Disordered" evidence="4">
    <location>
        <begin position="167"/>
        <end position="190"/>
    </location>
</feature>
<keyword evidence="1" id="KW-0479">Metal-binding</keyword>
<protein>
    <recommendedName>
        <fullName evidence="10">FtsP/CotA-like multicopper oxidase with cupredoxin domain</fullName>
    </recommendedName>
</protein>